<organism evidence="5 6">
    <name type="scientific">Seminavis robusta</name>
    <dbReference type="NCBI Taxonomy" id="568900"/>
    <lineage>
        <taxon>Eukaryota</taxon>
        <taxon>Sar</taxon>
        <taxon>Stramenopiles</taxon>
        <taxon>Ochrophyta</taxon>
        <taxon>Bacillariophyta</taxon>
        <taxon>Bacillariophyceae</taxon>
        <taxon>Bacillariophycidae</taxon>
        <taxon>Naviculales</taxon>
        <taxon>Naviculaceae</taxon>
        <taxon>Seminavis</taxon>
    </lineage>
</organism>
<evidence type="ECO:0000256" key="1">
    <source>
        <dbReference type="ARBA" id="ARBA00023015"/>
    </source>
</evidence>
<keyword evidence="1" id="KW-0805">Transcription regulation</keyword>
<dbReference type="Gene3D" id="3.30.450.40">
    <property type="match status" value="1"/>
</dbReference>
<evidence type="ECO:0000256" key="3">
    <source>
        <dbReference type="SAM" id="MobiDB-lite"/>
    </source>
</evidence>
<protein>
    <submittedName>
        <fullName evidence="5">Phosphotransferase system component</fullName>
    </submittedName>
</protein>
<sequence length="886" mass="96886">MSAAPGVVDQERLVCRLCQHRGSDVQFKGCGCTLHARCVPLCLIIGEGNPLQPLQEGVPPPMQSTNIPCPVCKSGIVGGMYLFPLSLNVLDRAVELRKKVARAAARASSSNSTNANGKRQRELDSGFHEVQAESSYLLLSHTRSSLTSTMSMETDLHRTGRWTAEEIGYVDLLLNTFDRGMLNLPHGIKLNEFLGEVLLCKSSRLTKKMKNARLSTRSYALRPPMPGAELLDTVVMSRLQDKFVQSLSNESTQLEVLFNLTKLWRTHFSNLCLQVGYQLLDASDWVSSLEDMERRASQAEEMIRKARRKRMGLALKTDVRTPNPGVFFANRPVQGRENTIIPPRAPQSIPNTISAATVIPPATISKDMFENEKHSVSSEEASDADFIAHMLELSSQPGPDGKRNRLLSMDLEQGNLDDLFEPSSTSSDPQSSKECKAFEHGPFLQELVTFLEKNHLPFGHVDVWVPSFLSEKKEGNQDTSEAKTEEDQLRLYHAGYATRHDVAPIIAAQFNEFGEYSKKFSFAPGVGLPGRVFESGQPSWSTRVHQADPKFFERAGGARIYGVKTVLGIPLTSSIGKLVVAMYTMADIQRNEAVIEKCVQAFSKYSPEPKWRLVVEMGGKGIVPCQAGPAPSIDAAVNDASIDFSGFDMDDFGQAGLSSSSNVALAPTADESMSGATASDSKVVEDEQRIATLLGEYMPLSQLPSSVGEPSGSSTGSADFLNEFMQLRLLLLRPRSRRSTVDNELIDVLRNSFRGYSNGNRRNGSELANLLVKDWRFLKGAASPNTAASGVSGDRRSSMTSTASAMQHQCHVMDAPNLNTYSSSGAPTKPPTSLGFSQPMAAPSRNRMDPLRASFDAAASVQTQRRISVASEVPDSPRSNVVSDSY</sequence>
<dbReference type="InterPro" id="IPR025610">
    <property type="entry name" value="MYC/MYB_N"/>
</dbReference>
<dbReference type="PANTHER" id="PTHR35213">
    <property type="entry name" value="RING-TYPE DOMAIN-CONTAINING PROTEIN-RELATED"/>
    <property type="match status" value="1"/>
</dbReference>
<dbReference type="OrthoDB" id="47272at2759"/>
<dbReference type="Pfam" id="PF14215">
    <property type="entry name" value="bHLH-MYC_N"/>
    <property type="match status" value="1"/>
</dbReference>
<dbReference type="EMBL" id="CAICTM010000664">
    <property type="protein sequence ID" value="CAB9514628.1"/>
    <property type="molecule type" value="Genomic_DNA"/>
</dbReference>
<feature type="domain" description="Transcription factor MYC/MYB N-terminal" evidence="4">
    <location>
        <begin position="482"/>
        <end position="602"/>
    </location>
</feature>
<dbReference type="AlphaFoldDB" id="A0A9N8HGW7"/>
<dbReference type="Proteomes" id="UP001153069">
    <property type="component" value="Unassembled WGS sequence"/>
</dbReference>
<feature type="compositionally biased region" description="Polar residues" evidence="3">
    <location>
        <begin position="798"/>
        <end position="807"/>
    </location>
</feature>
<feature type="region of interest" description="Disordered" evidence="3">
    <location>
        <begin position="783"/>
        <end position="886"/>
    </location>
</feature>
<keyword evidence="2" id="KW-0804">Transcription</keyword>
<gene>
    <name evidence="5" type="ORF">SEMRO_665_G183820.1</name>
</gene>
<evidence type="ECO:0000313" key="5">
    <source>
        <dbReference type="EMBL" id="CAB9514628.1"/>
    </source>
</evidence>
<accession>A0A9N8HGW7</accession>
<evidence type="ECO:0000256" key="2">
    <source>
        <dbReference type="ARBA" id="ARBA00023163"/>
    </source>
</evidence>
<feature type="compositionally biased region" description="Polar residues" evidence="3">
    <location>
        <begin position="817"/>
        <end position="826"/>
    </location>
</feature>
<reference evidence="5" key="1">
    <citation type="submission" date="2020-06" db="EMBL/GenBank/DDBJ databases">
        <authorList>
            <consortium name="Plant Systems Biology data submission"/>
        </authorList>
    </citation>
    <scope>NUCLEOTIDE SEQUENCE</scope>
    <source>
        <strain evidence="5">D6</strain>
    </source>
</reference>
<evidence type="ECO:0000313" key="6">
    <source>
        <dbReference type="Proteomes" id="UP001153069"/>
    </source>
</evidence>
<keyword evidence="6" id="KW-1185">Reference proteome</keyword>
<dbReference type="PANTHER" id="PTHR35213:SF3">
    <property type="entry name" value="MYB-LIKE DOMAIN-CONTAINING PROTEIN"/>
    <property type="match status" value="1"/>
</dbReference>
<proteinExistence type="predicted"/>
<name>A0A9N8HGW7_9STRA</name>
<feature type="compositionally biased region" description="Polar residues" evidence="3">
    <location>
        <begin position="877"/>
        <end position="886"/>
    </location>
</feature>
<comment type="caution">
    <text evidence="5">The sequence shown here is derived from an EMBL/GenBank/DDBJ whole genome shotgun (WGS) entry which is preliminary data.</text>
</comment>
<evidence type="ECO:0000259" key="4">
    <source>
        <dbReference type="Pfam" id="PF14215"/>
    </source>
</evidence>
<dbReference type="InterPro" id="IPR029016">
    <property type="entry name" value="GAF-like_dom_sf"/>
</dbReference>